<evidence type="ECO:0000256" key="3">
    <source>
        <dbReference type="ARBA" id="ARBA00022691"/>
    </source>
</evidence>
<keyword evidence="5" id="KW-0408">Iron</keyword>
<evidence type="ECO:0000256" key="2">
    <source>
        <dbReference type="ARBA" id="ARBA00022485"/>
    </source>
</evidence>
<keyword evidence="8" id="KW-0456">Lyase</keyword>
<dbReference type="SUPFAM" id="SSF102114">
    <property type="entry name" value="Radical SAM enzymes"/>
    <property type="match status" value="1"/>
</dbReference>
<dbReference type="EMBL" id="NIZT01000025">
    <property type="protein sequence ID" value="RBQ23440.1"/>
    <property type="molecule type" value="Genomic_DNA"/>
</dbReference>
<dbReference type="NCBIfam" id="TIGR02495">
    <property type="entry name" value="NrdG2"/>
    <property type="match status" value="1"/>
</dbReference>
<dbReference type="GO" id="GO:0016829">
    <property type="term" value="F:lyase activity"/>
    <property type="evidence" value="ECO:0007669"/>
    <property type="project" value="UniProtKB-KW"/>
</dbReference>
<dbReference type="AlphaFoldDB" id="A0A366MCL8"/>
<keyword evidence="6" id="KW-0411">Iron-sulfur</keyword>
<keyword evidence="3" id="KW-0949">S-adenosyl-L-methionine</keyword>
<dbReference type="Pfam" id="PF04055">
    <property type="entry name" value="Radical_SAM"/>
    <property type="match status" value="1"/>
</dbReference>
<evidence type="ECO:0000313" key="9">
    <source>
        <dbReference type="Proteomes" id="UP000253099"/>
    </source>
</evidence>
<dbReference type="InterPro" id="IPR013785">
    <property type="entry name" value="Aldolase_TIM"/>
</dbReference>
<dbReference type="InterPro" id="IPR007197">
    <property type="entry name" value="rSAM"/>
</dbReference>
<evidence type="ECO:0000256" key="6">
    <source>
        <dbReference type="ARBA" id="ARBA00023014"/>
    </source>
</evidence>
<comment type="cofactor">
    <cofactor evidence="1">
        <name>[4Fe-4S] cluster</name>
        <dbReference type="ChEBI" id="CHEBI:49883"/>
    </cofactor>
</comment>
<dbReference type="EC" id="4.3.99.3" evidence="8"/>
<dbReference type="InterPro" id="IPR034457">
    <property type="entry name" value="Organic_radical-activating"/>
</dbReference>
<dbReference type="InterPro" id="IPR012840">
    <property type="entry name" value="NrdG2"/>
</dbReference>
<evidence type="ECO:0000259" key="7">
    <source>
        <dbReference type="PROSITE" id="PS51918"/>
    </source>
</evidence>
<proteinExistence type="predicted"/>
<keyword evidence="9" id="KW-1185">Reference proteome</keyword>
<dbReference type="SFLD" id="SFLDS00029">
    <property type="entry name" value="Radical_SAM"/>
    <property type="match status" value="1"/>
</dbReference>
<keyword evidence="4" id="KW-0479">Metal-binding</keyword>
<dbReference type="PROSITE" id="PS51918">
    <property type="entry name" value="RADICAL_SAM"/>
    <property type="match status" value="1"/>
</dbReference>
<protein>
    <submittedName>
        <fullName evidence="8">7-carboxy-7-deazaguanine synthase</fullName>
        <ecNumber evidence="8">4.3.99.3</ecNumber>
    </submittedName>
</protein>
<evidence type="ECO:0000256" key="5">
    <source>
        <dbReference type="ARBA" id="ARBA00023004"/>
    </source>
</evidence>
<evidence type="ECO:0000313" key="8">
    <source>
        <dbReference type="EMBL" id="RBQ23440.1"/>
    </source>
</evidence>
<evidence type="ECO:0000256" key="4">
    <source>
        <dbReference type="ARBA" id="ARBA00022723"/>
    </source>
</evidence>
<dbReference type="SFLD" id="SFLDG01094">
    <property type="entry name" value="Uncharacterised_Radical_SAM_Su"/>
    <property type="match status" value="1"/>
</dbReference>
<dbReference type="InterPro" id="IPR058240">
    <property type="entry name" value="rSAM_sf"/>
</dbReference>
<feature type="domain" description="Radical SAM core" evidence="7">
    <location>
        <begin position="12"/>
        <end position="217"/>
    </location>
</feature>
<evidence type="ECO:0000256" key="1">
    <source>
        <dbReference type="ARBA" id="ARBA00001966"/>
    </source>
</evidence>
<dbReference type="GO" id="GO:0046872">
    <property type="term" value="F:metal ion binding"/>
    <property type="evidence" value="ECO:0007669"/>
    <property type="project" value="UniProtKB-KW"/>
</dbReference>
<dbReference type="PANTHER" id="PTHR30352">
    <property type="entry name" value="PYRUVATE FORMATE-LYASE-ACTIVATING ENZYME"/>
    <property type="match status" value="1"/>
</dbReference>
<comment type="caution">
    <text evidence="8">The sequence shown here is derived from an EMBL/GenBank/DDBJ whole genome shotgun (WGS) entry which is preliminary data.</text>
</comment>
<sequence length="232" mass="26393">MEIGGTIISSVEYNGKMSLVIFMAKCPLRCPYCHNSELLDNGEKTTLEEIYKTIDDSSDFIDAVVVSGGEPLVHSEELINILMHSKSLNLKTKVDTSGYYPKRLNEVLKYTDYIAIDIKVPFDKYKDIIGADVGNNVKKSMKMTSSNTNTFLECRTTYVPTLLNHDDIKQISHEIDCDLYTLQQFRSKSVLDDRLEDVESPNPNELKSLAREIKPFLNKVKIKTSEFGEEYI</sequence>
<dbReference type="Gene3D" id="3.20.20.70">
    <property type="entry name" value="Aldolase class I"/>
    <property type="match status" value="1"/>
</dbReference>
<dbReference type="Proteomes" id="UP000253099">
    <property type="component" value="Unassembled WGS sequence"/>
</dbReference>
<organism evidence="8 9">
    <name type="scientific">Candidatus Methanobinarius endosymbioticus</name>
    <dbReference type="NCBI Taxonomy" id="2006182"/>
    <lineage>
        <taxon>Archaea</taxon>
        <taxon>Methanobacteriati</taxon>
        <taxon>Methanobacteriota</taxon>
        <taxon>Methanomada group</taxon>
        <taxon>Methanobacteria</taxon>
        <taxon>Methanobacteriales</taxon>
        <taxon>Methanobacteriaceae</taxon>
        <taxon>Candidatus Methanobinarius</taxon>
    </lineage>
</organism>
<name>A0A366MCL8_9EURY</name>
<dbReference type="GO" id="GO:0051539">
    <property type="term" value="F:4 iron, 4 sulfur cluster binding"/>
    <property type="evidence" value="ECO:0007669"/>
    <property type="project" value="UniProtKB-KW"/>
</dbReference>
<gene>
    <name evidence="8" type="primary">queE_1</name>
    <name evidence="8" type="ORF">ALNOE001_10410</name>
</gene>
<keyword evidence="2" id="KW-0004">4Fe-4S</keyword>
<reference evidence="8 9" key="1">
    <citation type="submission" date="2018-06" db="EMBL/GenBank/DDBJ databases">
        <title>Genomic insight into two independent archaeal endosymbiosis events.</title>
        <authorList>
            <person name="Lind A.E."/>
            <person name="Lewis W.H."/>
            <person name="Spang A."/>
            <person name="Guy L."/>
            <person name="Embley M.T."/>
            <person name="Ettema T.J.G."/>
        </authorList>
    </citation>
    <scope>NUCLEOTIDE SEQUENCE [LARGE SCALE GENOMIC DNA]</scope>
    <source>
        <strain evidence="8">NOE</strain>
    </source>
</reference>
<accession>A0A366MCL8</accession>
<dbReference type="CDD" id="cd01335">
    <property type="entry name" value="Radical_SAM"/>
    <property type="match status" value="1"/>
</dbReference>